<dbReference type="InterPro" id="IPR001623">
    <property type="entry name" value="DnaJ_domain"/>
</dbReference>
<dbReference type="PANTHER" id="PTHR44157:SF1">
    <property type="entry name" value="DNAJ HOMOLOG SUBFAMILY C MEMBER 11"/>
    <property type="match status" value="1"/>
</dbReference>
<gene>
    <name evidence="5" type="ORF">FDP41_013240</name>
</gene>
<dbReference type="VEuPathDB" id="AmoebaDB:FDP41_013240"/>
<evidence type="ECO:0000313" key="6">
    <source>
        <dbReference type="Proteomes" id="UP000444721"/>
    </source>
</evidence>
<dbReference type="Pfam" id="PF00226">
    <property type="entry name" value="DnaJ"/>
    <property type="match status" value="1"/>
</dbReference>
<dbReference type="VEuPathDB" id="AmoebaDB:NfTy_036390"/>
<keyword evidence="2" id="KW-0175">Coiled coil</keyword>
<comment type="caution">
    <text evidence="5">The sequence shown here is derived from an EMBL/GenBank/DDBJ whole genome shotgun (WGS) entry which is preliminary data.</text>
</comment>
<dbReference type="EMBL" id="VFQX01000017">
    <property type="protein sequence ID" value="KAF0980757.1"/>
    <property type="molecule type" value="Genomic_DNA"/>
</dbReference>
<accession>A0A6A5BU70</accession>
<evidence type="ECO:0000256" key="3">
    <source>
        <dbReference type="SAM" id="MobiDB-lite"/>
    </source>
</evidence>
<dbReference type="OMA" id="QLDKHTM"/>
<dbReference type="Proteomes" id="UP000444721">
    <property type="component" value="Unassembled WGS sequence"/>
</dbReference>
<dbReference type="Pfam" id="PF11875">
    <property type="entry name" value="DnaJ-like_C11_C"/>
    <property type="match status" value="1"/>
</dbReference>
<dbReference type="PRINTS" id="PR00625">
    <property type="entry name" value="JDOMAIN"/>
</dbReference>
<dbReference type="VEuPathDB" id="AmoebaDB:NF0028230"/>
<dbReference type="SUPFAM" id="SSF46565">
    <property type="entry name" value="Chaperone J-domain"/>
    <property type="match status" value="1"/>
</dbReference>
<dbReference type="SMART" id="SM00271">
    <property type="entry name" value="DnaJ"/>
    <property type="match status" value="1"/>
</dbReference>
<keyword evidence="6" id="KW-1185">Reference proteome</keyword>
<keyword evidence="1" id="KW-0143">Chaperone</keyword>
<reference evidence="5 6" key="1">
    <citation type="journal article" date="2019" name="Sci. Rep.">
        <title>Nanopore sequencing improves the draft genome of the human pathogenic amoeba Naegleria fowleri.</title>
        <authorList>
            <person name="Liechti N."/>
            <person name="Schurch N."/>
            <person name="Bruggmann R."/>
            <person name="Wittwer M."/>
        </authorList>
    </citation>
    <scope>NUCLEOTIDE SEQUENCE [LARGE SCALE GENOMIC DNA]</scope>
    <source>
        <strain evidence="5 6">ATCC 30894</strain>
    </source>
</reference>
<dbReference type="CDD" id="cd06257">
    <property type="entry name" value="DnaJ"/>
    <property type="match status" value="1"/>
</dbReference>
<dbReference type="RefSeq" id="XP_044565470.1">
    <property type="nucleotide sequence ID" value="XM_044703849.1"/>
</dbReference>
<evidence type="ECO:0000259" key="4">
    <source>
        <dbReference type="PROSITE" id="PS50076"/>
    </source>
</evidence>
<dbReference type="AlphaFoldDB" id="A0A6A5BU70"/>
<dbReference type="PANTHER" id="PTHR44157">
    <property type="entry name" value="DNAJ HOMOLOG SUBFAMILY C MEMBER 11"/>
    <property type="match status" value="1"/>
</dbReference>
<organism evidence="5 6">
    <name type="scientific">Naegleria fowleri</name>
    <name type="common">Brain eating amoeba</name>
    <dbReference type="NCBI Taxonomy" id="5763"/>
    <lineage>
        <taxon>Eukaryota</taxon>
        <taxon>Discoba</taxon>
        <taxon>Heterolobosea</taxon>
        <taxon>Tetramitia</taxon>
        <taxon>Eutetramitia</taxon>
        <taxon>Vahlkampfiidae</taxon>
        <taxon>Naegleria</taxon>
    </lineage>
</organism>
<dbReference type="InterPro" id="IPR024586">
    <property type="entry name" value="DnaJ-like_C11_C"/>
</dbReference>
<evidence type="ECO:0000313" key="5">
    <source>
        <dbReference type="EMBL" id="KAF0980757.1"/>
    </source>
</evidence>
<dbReference type="InterPro" id="IPR036869">
    <property type="entry name" value="J_dom_sf"/>
</dbReference>
<feature type="compositionally biased region" description="Acidic residues" evidence="3">
    <location>
        <begin position="680"/>
        <end position="698"/>
    </location>
</feature>
<feature type="coiled-coil region" evidence="2">
    <location>
        <begin position="91"/>
        <end position="155"/>
    </location>
</feature>
<dbReference type="GO" id="GO:0005739">
    <property type="term" value="C:mitochondrion"/>
    <property type="evidence" value="ECO:0007669"/>
    <property type="project" value="GOC"/>
</dbReference>
<evidence type="ECO:0000256" key="2">
    <source>
        <dbReference type="SAM" id="Coils"/>
    </source>
</evidence>
<dbReference type="OrthoDB" id="18010at2759"/>
<dbReference type="InterPro" id="IPR052243">
    <property type="entry name" value="Mito_inner_membrane_organizer"/>
</dbReference>
<evidence type="ECO:0000256" key="1">
    <source>
        <dbReference type="ARBA" id="ARBA00023186"/>
    </source>
</evidence>
<feature type="region of interest" description="Disordered" evidence="3">
    <location>
        <begin position="637"/>
        <end position="698"/>
    </location>
</feature>
<dbReference type="PROSITE" id="PS50076">
    <property type="entry name" value="DNAJ_2"/>
    <property type="match status" value="1"/>
</dbReference>
<dbReference type="GeneID" id="68120455"/>
<proteinExistence type="predicted"/>
<protein>
    <recommendedName>
        <fullName evidence="4">J domain-containing protein</fullName>
    </recommendedName>
</protein>
<name>A0A6A5BU70_NAEFO</name>
<feature type="domain" description="J" evidence="4">
    <location>
        <begin position="40"/>
        <end position="118"/>
    </location>
</feature>
<dbReference type="Gene3D" id="1.10.287.110">
    <property type="entry name" value="DnaJ domain"/>
    <property type="match status" value="1"/>
</dbReference>
<sequence length="698" mass="80238">MKKARTGGTEEIIDHLEEDINHDDEDKNFEIEELYKKKKSYYEILGVKRNATQKEITEAFRKKSRKCHPDAQRLTSEQKKIFKQKELEEYFEEKQKQLNEAYEVLSNERKRAQYDVLGKCITSLVLADDSENVSFQELKERYKDYKREQRRQLRDSKTQGATSANLSMDISGSFLSEEDLEDAYIEQDGQTYRVIIPKVSFTNSSFSQTFQTPISKLDTLIFHGNANCDQLSAENISHTIAVQWRHTMDPTKEATQFDLATAFSTQNPNALTLIASGSTKLSDYSFGSMKWIGQFNGISPTFMNWLSIAGFQLVYKRQLFSDHSLFGSIHVSFPQDNNVSFVLDKNFEHDGSSLSTELRLSPTNSHISCEFRRNVPEWIRALTNLGRSVPSIHHEDLSNSPVEMVTDVTLTTSSEYDIGMNMMLVKTIGDETEIGFGVGASKEEGIQLKFSLKRSDRHHFTLPIVLTHSFNWKMLLMATLTPITCYTLLENFVMNPLMNYWRRKETKSKRKEIYLATQHKRQVALQELEKIREKALQSRNAEEEVNGLIIINAKYGDLEHVDDDVNEYPSWIDLTDQLQFLVSNSKLYLPEYSKSRMEGSFDPAPGSPKTLLVWYRFRGKTHRVEIDDEEELKIPLVEDVIDPSQEEESNKKKNSSRGFHHGGGGTSGVDSSQQRTSSSFDEDEEDDDDDEDSYESDD</sequence>
<dbReference type="GO" id="GO:0042407">
    <property type="term" value="P:cristae formation"/>
    <property type="evidence" value="ECO:0007669"/>
    <property type="project" value="TreeGrafter"/>
</dbReference>